<accession>A0ABV5G2B5</accession>
<evidence type="ECO:0000313" key="4">
    <source>
        <dbReference type="Proteomes" id="UP001589575"/>
    </source>
</evidence>
<evidence type="ECO:0000256" key="1">
    <source>
        <dbReference type="SAM" id="MobiDB-lite"/>
    </source>
</evidence>
<keyword evidence="4" id="KW-1185">Reference proteome</keyword>
<dbReference type="InterPro" id="IPR004360">
    <property type="entry name" value="Glyas_Fos-R_dOase_dom"/>
</dbReference>
<dbReference type="SUPFAM" id="SSF54593">
    <property type="entry name" value="Glyoxalase/Bleomycin resistance protein/Dihydroxybiphenyl dioxygenase"/>
    <property type="match status" value="2"/>
</dbReference>
<feature type="region of interest" description="Disordered" evidence="1">
    <location>
        <begin position="221"/>
        <end position="263"/>
    </location>
</feature>
<dbReference type="Proteomes" id="UP001589575">
    <property type="component" value="Unassembled WGS sequence"/>
</dbReference>
<organism evidence="3 4">
    <name type="scientific">Citricoccus parietis</name>
    <dbReference type="NCBI Taxonomy" id="592307"/>
    <lineage>
        <taxon>Bacteria</taxon>
        <taxon>Bacillati</taxon>
        <taxon>Actinomycetota</taxon>
        <taxon>Actinomycetes</taxon>
        <taxon>Micrococcales</taxon>
        <taxon>Micrococcaceae</taxon>
        <taxon>Citricoccus</taxon>
    </lineage>
</organism>
<dbReference type="PANTHER" id="PTHR33993:SF14">
    <property type="entry name" value="GB|AAF24581.1"/>
    <property type="match status" value="1"/>
</dbReference>
<sequence>MAVPDAQRAAVDDAPVPPTGLIPPSPARPTGPAILRRHQETTMTANTSPAASTAQTGITAGSPVWVDLGVPDLDAVQGFYQSLFGWEFEDMGPDFANYHMITRHGASVGGAMSQMESDADQPAAWTVYLKSDDIEKSLTDTAAAGGSVIVPAMPMPGLGSMGVVITPGGEGMGIWQADGFEGFVLDGTVGAPVWFEVMSFDYDADAEYYRTVWGWEPTLLGDDGQEAGADTGAGASEQSDEAGETVATDDAGDGTEGGCYANNHPGEAATAGLCDAPRDWFPEGTDSFWRPYFIVENADAAVDLVRAQGGAVLDGPMDTPFGRLATVADPAWATFQISELPAG</sequence>
<evidence type="ECO:0000259" key="2">
    <source>
        <dbReference type="PROSITE" id="PS51819"/>
    </source>
</evidence>
<reference evidence="3 4" key="1">
    <citation type="submission" date="2024-09" db="EMBL/GenBank/DDBJ databases">
        <authorList>
            <person name="Sun Q."/>
            <person name="Mori K."/>
        </authorList>
    </citation>
    <scope>NUCLEOTIDE SEQUENCE [LARGE SCALE GENOMIC DNA]</scope>
    <source>
        <strain evidence="3 4">CCM 7609</strain>
    </source>
</reference>
<dbReference type="Gene3D" id="3.10.180.10">
    <property type="entry name" value="2,3-Dihydroxybiphenyl 1,2-Dioxygenase, domain 1"/>
    <property type="match status" value="2"/>
</dbReference>
<protein>
    <submittedName>
        <fullName evidence="3">VOC family protein</fullName>
    </submittedName>
</protein>
<dbReference type="InterPro" id="IPR052164">
    <property type="entry name" value="Anthracycline_SecMetBiosynth"/>
</dbReference>
<feature type="region of interest" description="Disordered" evidence="1">
    <location>
        <begin position="1"/>
        <end position="32"/>
    </location>
</feature>
<dbReference type="CDD" id="cd07247">
    <property type="entry name" value="SgaA_N_like"/>
    <property type="match status" value="1"/>
</dbReference>
<comment type="caution">
    <text evidence="3">The sequence shown here is derived from an EMBL/GenBank/DDBJ whole genome shotgun (WGS) entry which is preliminary data.</text>
</comment>
<feature type="domain" description="VOC" evidence="2">
    <location>
        <begin position="191"/>
        <end position="340"/>
    </location>
</feature>
<feature type="domain" description="VOC" evidence="2">
    <location>
        <begin position="62"/>
        <end position="177"/>
    </location>
</feature>
<feature type="compositionally biased region" description="Pro residues" evidence="1">
    <location>
        <begin position="15"/>
        <end position="29"/>
    </location>
</feature>
<proteinExistence type="predicted"/>
<dbReference type="InterPro" id="IPR037523">
    <property type="entry name" value="VOC_core"/>
</dbReference>
<dbReference type="PANTHER" id="PTHR33993">
    <property type="entry name" value="GLYOXALASE-RELATED"/>
    <property type="match status" value="1"/>
</dbReference>
<dbReference type="PROSITE" id="PS51819">
    <property type="entry name" value="VOC"/>
    <property type="match status" value="2"/>
</dbReference>
<evidence type="ECO:0000313" key="3">
    <source>
        <dbReference type="EMBL" id="MFB9072613.1"/>
    </source>
</evidence>
<dbReference type="InterPro" id="IPR029068">
    <property type="entry name" value="Glyas_Bleomycin-R_OHBP_Dase"/>
</dbReference>
<dbReference type="EMBL" id="JBHMFI010000001">
    <property type="protein sequence ID" value="MFB9072613.1"/>
    <property type="molecule type" value="Genomic_DNA"/>
</dbReference>
<name>A0ABV5G2B5_9MICC</name>
<dbReference type="Pfam" id="PF00903">
    <property type="entry name" value="Glyoxalase"/>
    <property type="match status" value="1"/>
</dbReference>
<gene>
    <name evidence="3" type="ORF">ACFFX0_15965</name>
</gene>